<evidence type="ECO:0000313" key="2">
    <source>
        <dbReference type="WBParaSite" id="Hba_16082"/>
    </source>
</evidence>
<accession>A0A1I7XEK0</accession>
<evidence type="ECO:0000313" key="1">
    <source>
        <dbReference type="Proteomes" id="UP000095283"/>
    </source>
</evidence>
<proteinExistence type="predicted"/>
<dbReference type="WBParaSite" id="Hba_16082">
    <property type="protein sequence ID" value="Hba_16082"/>
    <property type="gene ID" value="Hba_16082"/>
</dbReference>
<sequence>MAWLLNDLKKKVSDAVASVDANFRGRIEKEDVEEVFFCFNYMHLILHNFIKVLELQSSISASENLMKDTEIKSEAQTESIITNINNITVENPEKKPIVSAEDDWEREILSDLNDYEFVVEKTGKSEDQWESEIQDLLNSTD</sequence>
<dbReference type="AlphaFoldDB" id="A0A1I7XEK0"/>
<name>A0A1I7XEK0_HETBA</name>
<reference evidence="2" key="1">
    <citation type="submission" date="2016-11" db="UniProtKB">
        <authorList>
            <consortium name="WormBaseParasite"/>
        </authorList>
    </citation>
    <scope>IDENTIFICATION</scope>
</reference>
<keyword evidence="1" id="KW-1185">Reference proteome</keyword>
<dbReference type="Proteomes" id="UP000095283">
    <property type="component" value="Unplaced"/>
</dbReference>
<protein>
    <submittedName>
        <fullName evidence="2">BSD domain-containing protein</fullName>
    </submittedName>
</protein>
<organism evidence="1 2">
    <name type="scientific">Heterorhabditis bacteriophora</name>
    <name type="common">Entomopathogenic nematode worm</name>
    <dbReference type="NCBI Taxonomy" id="37862"/>
    <lineage>
        <taxon>Eukaryota</taxon>
        <taxon>Metazoa</taxon>
        <taxon>Ecdysozoa</taxon>
        <taxon>Nematoda</taxon>
        <taxon>Chromadorea</taxon>
        <taxon>Rhabditida</taxon>
        <taxon>Rhabditina</taxon>
        <taxon>Rhabditomorpha</taxon>
        <taxon>Strongyloidea</taxon>
        <taxon>Heterorhabditidae</taxon>
        <taxon>Heterorhabditis</taxon>
    </lineage>
</organism>